<dbReference type="InterPro" id="IPR057566">
    <property type="entry name" value="TPR_TTI1_N"/>
</dbReference>
<keyword evidence="1" id="KW-0732">Signal</keyword>
<dbReference type="InterPro" id="IPR052587">
    <property type="entry name" value="TELO2-interacting_protein_1"/>
</dbReference>
<dbReference type="SUPFAM" id="SSF48371">
    <property type="entry name" value="ARM repeat"/>
    <property type="match status" value="1"/>
</dbReference>
<dbReference type="EMBL" id="KB454504">
    <property type="protein sequence ID" value="EME29960.1"/>
    <property type="molecule type" value="Genomic_DNA"/>
</dbReference>
<dbReference type="Pfam" id="PF24173">
    <property type="entry name" value="TPR_TTI1_N"/>
    <property type="match status" value="1"/>
</dbReference>
<dbReference type="Gramene" id="EME29960">
    <property type="protein sequence ID" value="EME29960"/>
    <property type="gene ID" value="Gasu_27440"/>
</dbReference>
<dbReference type="PANTHER" id="PTHR18460">
    <property type="entry name" value="TEL2 INTERACTING PROTEIN 1 TTI1 FAMILY MEMBER"/>
    <property type="match status" value="1"/>
</dbReference>
<sequence>MKAARFVLALIATATRWDACDTTEKQKLLQFHIQSLEDEIEDLKSDEFSLCLRLLSQVFQDSLPDCLSRNEFLSNGVNGGNVQSFDSKEELLLENVKLLVAFMKERSCQEYLQNLESSHENFPVLAHLVLLLLNLITTSKLEYSLRVSACSCLGWSFCPYFSVSVATCVLPGLVSKLSKLASESFYEHHLIVTHVLDVLRIFVAKCFPVSSEDRYAHSESKLSDKSSASCTFLSVFKRQKEIVSDNTLKQPSRGACTNENSLQLEKTISCLHFMLCHKSGPVFHPHLEVRRRTVQFLLDILLHSQIGTAKNLRIFMHSLCYLCCDFDTETRVLSLETLKVFQESVSNYNLNRYKEEEISSVVERAISSKSFDDVEDDDFITFFNVAEFLIDSWITPTCLRKTEDLVSFFIRSGERFIRDLLNRISSDESIRIFTAFKNITDHPFEADNFILRRYFACIYSMGEKGALDWFFPLVLRNSETEEDDKVKIVSAVICCQMFLGAMKSNILEESCWRYFFPEMIHFLNGLMRRPSALQDAECSDVVFSKSVISENLVLLLLFFTERVIEPNVALFRDYLLKSLISFVSLMGHRNANIAGEARRILSRIVSDFGYDDVVSVLRKYLNYLVDIICDKFIRDGEFYPALHVLLNTDEKLTKDCVILAAKELIMLLETIPYFDSFETTRFMKLVDCTMKRCAPAEHVPISKSFPYRRPTREPGLYSDPFLLREKLESLRLSMTRETEMNNDDYGPDSLDEEKQYFESPLLASETLGKNETTESEMSIEDSIVSDLAEKTIRCCIELLPSNEIPEKILYLKTIASSLDVLAMSSKRLLPIISPVLNAVNNELASWNVTVGSANARRSFDNGQGDSFVYVLLKSEDSLSLEQQNNKQIPNISLLDSLCEVIVQIIRYTGDFAKTTISRVALPKLVHILKSLVAQDSFKFWESTLYSGYALSSFRCFELITALEVTLVGGFIEDLVEVLVPIISLYTCKTRQNLLQGSKLEQRYEEKLNVLYKLSTQILKNLAVTDPSTTWYCIYRKLRK</sequence>
<dbReference type="GO" id="GO:0005737">
    <property type="term" value="C:cytoplasm"/>
    <property type="evidence" value="ECO:0007669"/>
    <property type="project" value="TreeGrafter"/>
</dbReference>
<dbReference type="AlphaFoldDB" id="M2X0T4"/>
<dbReference type="KEGG" id="gsl:Gasu_27440"/>
<dbReference type="Proteomes" id="UP000030680">
    <property type="component" value="Unassembled WGS sequence"/>
</dbReference>
<organism evidence="3 4">
    <name type="scientific">Galdieria sulphuraria</name>
    <name type="common">Red alga</name>
    <dbReference type="NCBI Taxonomy" id="130081"/>
    <lineage>
        <taxon>Eukaryota</taxon>
        <taxon>Rhodophyta</taxon>
        <taxon>Bangiophyceae</taxon>
        <taxon>Galdieriales</taxon>
        <taxon>Galdieriaceae</taxon>
        <taxon>Galdieria</taxon>
    </lineage>
</organism>
<reference evidence="4" key="1">
    <citation type="journal article" date="2013" name="Science">
        <title>Gene transfer from bacteria and archaea facilitated evolution of an extremophilic eukaryote.</title>
        <authorList>
            <person name="Schonknecht G."/>
            <person name="Chen W.H."/>
            <person name="Ternes C.M."/>
            <person name="Barbier G.G."/>
            <person name="Shrestha R.P."/>
            <person name="Stanke M."/>
            <person name="Brautigam A."/>
            <person name="Baker B.J."/>
            <person name="Banfield J.F."/>
            <person name="Garavito R.M."/>
            <person name="Carr K."/>
            <person name="Wilkerson C."/>
            <person name="Rensing S.A."/>
            <person name="Gagneul D."/>
            <person name="Dickenson N.E."/>
            <person name="Oesterhelt C."/>
            <person name="Lercher M.J."/>
            <person name="Weber A.P."/>
        </authorList>
    </citation>
    <scope>NUCLEOTIDE SEQUENCE [LARGE SCALE GENOMIC DNA]</scope>
    <source>
        <strain evidence="4">074W</strain>
    </source>
</reference>
<dbReference type="GeneID" id="17088722"/>
<feature type="signal peptide" evidence="1">
    <location>
        <begin position="1"/>
        <end position="19"/>
    </location>
</feature>
<accession>M2X0T4</accession>
<evidence type="ECO:0000313" key="4">
    <source>
        <dbReference type="Proteomes" id="UP000030680"/>
    </source>
</evidence>
<proteinExistence type="predicted"/>
<dbReference type="RefSeq" id="XP_005706480.1">
    <property type="nucleotide sequence ID" value="XM_005706423.1"/>
</dbReference>
<gene>
    <name evidence="3" type="ORF">Gasu_27440</name>
</gene>
<dbReference type="PANTHER" id="PTHR18460:SF3">
    <property type="entry name" value="TELO2-INTERACTING PROTEIN 1 HOMOLOG"/>
    <property type="match status" value="1"/>
</dbReference>
<dbReference type="OrthoDB" id="10342803at2759"/>
<evidence type="ECO:0000313" key="3">
    <source>
        <dbReference type="EMBL" id="EME29960.1"/>
    </source>
</evidence>
<dbReference type="InterPro" id="IPR016024">
    <property type="entry name" value="ARM-type_fold"/>
</dbReference>
<evidence type="ECO:0000259" key="2">
    <source>
        <dbReference type="Pfam" id="PF24173"/>
    </source>
</evidence>
<keyword evidence="4" id="KW-1185">Reference proteome</keyword>
<feature type="domain" description="TTI1 N-terminal TPR" evidence="2">
    <location>
        <begin position="45"/>
        <end position="323"/>
    </location>
</feature>
<evidence type="ECO:0000256" key="1">
    <source>
        <dbReference type="SAM" id="SignalP"/>
    </source>
</evidence>
<protein>
    <recommendedName>
        <fullName evidence="2">TTI1 N-terminal TPR domain-containing protein</fullName>
    </recommendedName>
</protein>
<feature type="chain" id="PRO_5004028914" description="TTI1 N-terminal TPR domain-containing protein" evidence="1">
    <location>
        <begin position="20"/>
        <end position="1039"/>
    </location>
</feature>
<name>M2X0T4_GALSU</name>